<evidence type="ECO:0000256" key="7">
    <source>
        <dbReference type="ARBA" id="ARBA00023157"/>
    </source>
</evidence>
<feature type="domain" description="Peptidase M12A" evidence="10">
    <location>
        <begin position="43"/>
        <end position="246"/>
    </location>
</feature>
<protein>
    <recommendedName>
        <fullName evidence="9">Metalloendopeptidase</fullName>
        <ecNumber evidence="9">3.4.24.-</ecNumber>
    </recommendedName>
</protein>
<organism evidence="11 12">
    <name type="scientific">Parastrongyloides trichosuri</name>
    <name type="common">Possum-specific nematode worm</name>
    <dbReference type="NCBI Taxonomy" id="131310"/>
    <lineage>
        <taxon>Eukaryota</taxon>
        <taxon>Metazoa</taxon>
        <taxon>Ecdysozoa</taxon>
        <taxon>Nematoda</taxon>
        <taxon>Chromadorea</taxon>
        <taxon>Rhabditida</taxon>
        <taxon>Tylenchina</taxon>
        <taxon>Panagrolaimomorpha</taxon>
        <taxon>Strongyloidoidea</taxon>
        <taxon>Strongyloididae</taxon>
        <taxon>Parastrongyloides</taxon>
    </lineage>
</organism>
<dbReference type="SUPFAM" id="SSF55486">
    <property type="entry name" value="Metalloproteases ('zincins'), catalytic domain"/>
    <property type="match status" value="1"/>
</dbReference>
<name>A0A0N4ZHV5_PARTI</name>
<dbReference type="PANTHER" id="PTHR10127:SF802">
    <property type="entry name" value="ZINC METALLOPROTEINASE NAS-10"/>
    <property type="match status" value="1"/>
</dbReference>
<evidence type="ECO:0000256" key="3">
    <source>
        <dbReference type="ARBA" id="ARBA00022723"/>
    </source>
</evidence>
<dbReference type="SMART" id="SM00235">
    <property type="entry name" value="ZnMc"/>
    <property type="match status" value="1"/>
</dbReference>
<keyword evidence="5 8" id="KW-0862">Zinc</keyword>
<keyword evidence="3 8" id="KW-0479">Metal-binding</keyword>
<evidence type="ECO:0000313" key="12">
    <source>
        <dbReference type="WBParaSite" id="PTRK_0000750100.1"/>
    </source>
</evidence>
<dbReference type="EC" id="3.4.24.-" evidence="9"/>
<dbReference type="Proteomes" id="UP000038045">
    <property type="component" value="Unplaced"/>
</dbReference>
<dbReference type="Pfam" id="PF01400">
    <property type="entry name" value="Astacin"/>
    <property type="match status" value="1"/>
</dbReference>
<keyword evidence="2 8" id="KW-0645">Protease</keyword>
<evidence type="ECO:0000259" key="10">
    <source>
        <dbReference type="PROSITE" id="PS51864"/>
    </source>
</evidence>
<dbReference type="AlphaFoldDB" id="A0A0N4ZHV5"/>
<dbReference type="GO" id="GO:0008270">
    <property type="term" value="F:zinc ion binding"/>
    <property type="evidence" value="ECO:0007669"/>
    <property type="project" value="UniProtKB-UniRule"/>
</dbReference>
<dbReference type="InterPro" id="IPR000859">
    <property type="entry name" value="CUB_dom"/>
</dbReference>
<dbReference type="GO" id="GO:0004222">
    <property type="term" value="F:metalloendopeptidase activity"/>
    <property type="evidence" value="ECO:0007669"/>
    <property type="project" value="UniProtKB-UniRule"/>
</dbReference>
<evidence type="ECO:0000256" key="2">
    <source>
        <dbReference type="ARBA" id="ARBA00022670"/>
    </source>
</evidence>
<feature type="binding site" evidence="8">
    <location>
        <position position="140"/>
    </location>
    <ligand>
        <name>Zn(2+)</name>
        <dbReference type="ChEBI" id="CHEBI:29105"/>
        <note>catalytic</note>
    </ligand>
</feature>
<feature type="active site" evidence="8">
    <location>
        <position position="141"/>
    </location>
</feature>
<evidence type="ECO:0000256" key="8">
    <source>
        <dbReference type="PROSITE-ProRule" id="PRU01211"/>
    </source>
</evidence>
<dbReference type="PROSITE" id="PS00022">
    <property type="entry name" value="EGF_1"/>
    <property type="match status" value="1"/>
</dbReference>
<dbReference type="WBParaSite" id="PTRK_0000750100.1">
    <property type="protein sequence ID" value="PTRK_0000750100.1"/>
    <property type="gene ID" value="PTRK_0000750100"/>
</dbReference>
<evidence type="ECO:0000313" key="11">
    <source>
        <dbReference type="Proteomes" id="UP000038045"/>
    </source>
</evidence>
<dbReference type="PROSITE" id="PS51864">
    <property type="entry name" value="ASTACIN"/>
    <property type="match status" value="1"/>
</dbReference>
<dbReference type="InterPro" id="IPR024079">
    <property type="entry name" value="MetalloPept_cat_dom_sf"/>
</dbReference>
<keyword evidence="11" id="KW-1185">Reference proteome</keyword>
<dbReference type="GO" id="GO:0006508">
    <property type="term" value="P:proteolysis"/>
    <property type="evidence" value="ECO:0007669"/>
    <property type="project" value="UniProtKB-KW"/>
</dbReference>
<proteinExistence type="predicted"/>
<evidence type="ECO:0000256" key="4">
    <source>
        <dbReference type="ARBA" id="ARBA00022801"/>
    </source>
</evidence>
<feature type="binding site" evidence="8">
    <location>
        <position position="150"/>
    </location>
    <ligand>
        <name>Zn(2+)</name>
        <dbReference type="ChEBI" id="CHEBI:29105"/>
        <note>catalytic</note>
    </ligand>
</feature>
<dbReference type="Pfam" id="PF00431">
    <property type="entry name" value="CUB"/>
    <property type="match status" value="1"/>
</dbReference>
<evidence type="ECO:0000256" key="9">
    <source>
        <dbReference type="RuleBase" id="RU361183"/>
    </source>
</evidence>
<keyword evidence="7" id="KW-1015">Disulfide bond</keyword>
<evidence type="ECO:0000256" key="6">
    <source>
        <dbReference type="ARBA" id="ARBA00023049"/>
    </source>
</evidence>
<dbReference type="InterPro" id="IPR006026">
    <property type="entry name" value="Peptidase_Metallo"/>
</dbReference>
<dbReference type="InterPro" id="IPR001506">
    <property type="entry name" value="Peptidase_M12A"/>
</dbReference>
<accession>A0A0N4ZHV5</accession>
<dbReference type="Gene3D" id="2.60.120.290">
    <property type="entry name" value="Spermadhesin, CUB domain"/>
    <property type="match status" value="1"/>
</dbReference>
<dbReference type="PANTHER" id="PTHR10127">
    <property type="entry name" value="DISCOIDIN, CUB, EGF, LAMININ , AND ZINC METALLOPROTEASE DOMAIN CONTAINING"/>
    <property type="match status" value="1"/>
</dbReference>
<dbReference type="InterPro" id="IPR000742">
    <property type="entry name" value="EGF"/>
</dbReference>
<dbReference type="Gene3D" id="3.40.390.10">
    <property type="entry name" value="Collagenase (Catalytic Domain)"/>
    <property type="match status" value="1"/>
</dbReference>
<reference evidence="12" key="1">
    <citation type="submission" date="2017-02" db="UniProtKB">
        <authorList>
            <consortium name="WormBaseParasite"/>
        </authorList>
    </citation>
    <scope>IDENTIFICATION</scope>
</reference>
<comment type="cofactor">
    <cofactor evidence="8 9">
        <name>Zn(2+)</name>
        <dbReference type="ChEBI" id="CHEBI:29105"/>
    </cofactor>
    <text evidence="8 9">Binds 1 zinc ion per subunit.</text>
</comment>
<sequence>MTTLSKLCILCFNNYTQIIESKTFAYSDNVDISNLEGPYESIRAKRSTLMGVRNNKWNSPIKYTPTNHRFVNQTRIDNALKVITQHTCLEFQKVDKIENEPGLTLIGQGRCNSRVGRVYNDKPQPVVLSFGCDYLSGVHHEVGHALGLIHEHMRSDRDQYVIINKKNIAGFGGNFNKYKPNQIDSFNISYDYGSALHYPKGAIAQQGKISIQPKDPNYLDTIGQALGLKFNDYKQVNIMHCDHVCKTKLTNCTRGGYTDPKNCSICRCPPHYTGRYCEEYRTSNPKCGNQTVFNATDNEQIIHVNNTLSCFFYINTEESYKIFIRIMYTDLHTFQYCPNKQALEIRYRGDPSVMGAMFCGKKQNVTMTSESNHVSIHYVGMKPHHFAIFAYKRVKVENKKNEYD</sequence>
<keyword evidence="6 8" id="KW-0482">Metalloprotease</keyword>
<keyword evidence="4 8" id="KW-0378">Hydrolase</keyword>
<dbReference type="PRINTS" id="PR00480">
    <property type="entry name" value="ASTACIN"/>
</dbReference>
<feature type="binding site" evidence="8">
    <location>
        <position position="144"/>
    </location>
    <ligand>
        <name>Zn(2+)</name>
        <dbReference type="ChEBI" id="CHEBI:29105"/>
        <note>catalytic</note>
    </ligand>
</feature>
<evidence type="ECO:0000256" key="5">
    <source>
        <dbReference type="ARBA" id="ARBA00022833"/>
    </source>
</evidence>
<dbReference type="InterPro" id="IPR035914">
    <property type="entry name" value="Sperma_CUB_dom_sf"/>
</dbReference>
<evidence type="ECO:0000256" key="1">
    <source>
        <dbReference type="ARBA" id="ARBA00022536"/>
    </source>
</evidence>
<comment type="caution">
    <text evidence="8">Lacks conserved residue(s) required for the propagation of feature annotation.</text>
</comment>
<keyword evidence="1" id="KW-0245">EGF-like domain</keyword>
<dbReference type="SUPFAM" id="SSF49854">
    <property type="entry name" value="Spermadhesin, CUB domain"/>
    <property type="match status" value="1"/>
</dbReference>